<dbReference type="PANTHER" id="PTHR48081:SF30">
    <property type="entry name" value="ACETYL-HYDROLASE LIPR-RELATED"/>
    <property type="match status" value="1"/>
</dbReference>
<sequence length="304" mass="33461">MPSFKSYLYRYFIKRYFARKKVVDINAERQELNALGARLPLAQEVTSRPVNAGGTGGEWLQPANAISDAAILYLHGGVYLIGSCDSHRSMASFIARSCRMPVLLINYRLAPEHPYPAGLDDAEQAFDWLIAEHRLPAQRIILMGDSAGGGMALALALRLKRRGPGAQAGAVVAMSPWTDLTLSGESVTTRLARDPCFCKLLPLASGYVAMYAADHPLTNEEISPLFGDPAGLPPLLLQVGEDEILYNDAHDFARNARNAGVEVTFSPWRGMWHVWQCLVPGMKESRQAIEEIGRFCREVMGNDT</sequence>
<name>A0A370R4W7_9GAMM</name>
<keyword evidence="5" id="KW-1185">Reference proteome</keyword>
<dbReference type="Pfam" id="PF07859">
    <property type="entry name" value="Abhydrolase_3"/>
    <property type="match status" value="1"/>
</dbReference>
<accession>A0A370R4W7</accession>
<organism evidence="4 5">
    <name type="scientific">Enterobacillus tribolii</name>
    <dbReference type="NCBI Taxonomy" id="1487935"/>
    <lineage>
        <taxon>Bacteria</taxon>
        <taxon>Pseudomonadati</taxon>
        <taxon>Pseudomonadota</taxon>
        <taxon>Gammaproteobacteria</taxon>
        <taxon>Enterobacterales</taxon>
        <taxon>Hafniaceae</taxon>
        <taxon>Enterobacillus</taxon>
    </lineage>
</organism>
<evidence type="ECO:0000259" key="3">
    <source>
        <dbReference type="Pfam" id="PF07859"/>
    </source>
</evidence>
<dbReference type="Gene3D" id="3.40.50.1820">
    <property type="entry name" value="alpha/beta hydrolase"/>
    <property type="match status" value="1"/>
</dbReference>
<dbReference type="AlphaFoldDB" id="A0A370R4W7"/>
<dbReference type="Proteomes" id="UP000254848">
    <property type="component" value="Unassembled WGS sequence"/>
</dbReference>
<dbReference type="GO" id="GO:0004806">
    <property type="term" value="F:triacylglycerol lipase activity"/>
    <property type="evidence" value="ECO:0007669"/>
    <property type="project" value="TreeGrafter"/>
</dbReference>
<gene>
    <name evidence="4" type="ORF">C8D90_101914</name>
</gene>
<dbReference type="PANTHER" id="PTHR48081">
    <property type="entry name" value="AB HYDROLASE SUPERFAMILY PROTEIN C4A8.06C"/>
    <property type="match status" value="1"/>
</dbReference>
<dbReference type="SUPFAM" id="SSF53474">
    <property type="entry name" value="alpha/beta-Hydrolases"/>
    <property type="match status" value="1"/>
</dbReference>
<evidence type="ECO:0000256" key="1">
    <source>
        <dbReference type="ARBA" id="ARBA00010515"/>
    </source>
</evidence>
<evidence type="ECO:0000313" key="4">
    <source>
        <dbReference type="EMBL" id="RDK97464.1"/>
    </source>
</evidence>
<evidence type="ECO:0000256" key="2">
    <source>
        <dbReference type="ARBA" id="ARBA00022801"/>
    </source>
</evidence>
<dbReference type="InterPro" id="IPR013094">
    <property type="entry name" value="AB_hydrolase_3"/>
</dbReference>
<feature type="domain" description="Alpha/beta hydrolase fold-3" evidence="3">
    <location>
        <begin position="71"/>
        <end position="276"/>
    </location>
</feature>
<dbReference type="OrthoDB" id="9806180at2"/>
<reference evidence="4 5" key="1">
    <citation type="submission" date="2018-07" db="EMBL/GenBank/DDBJ databases">
        <title>Genomic Encyclopedia of Type Strains, Phase IV (KMG-IV): sequencing the most valuable type-strain genomes for metagenomic binning, comparative biology and taxonomic classification.</title>
        <authorList>
            <person name="Goeker M."/>
        </authorList>
    </citation>
    <scope>NUCLEOTIDE SEQUENCE [LARGE SCALE GENOMIC DNA]</scope>
    <source>
        <strain evidence="4 5">DSM 103736</strain>
    </source>
</reference>
<keyword evidence="2" id="KW-0378">Hydrolase</keyword>
<comment type="similarity">
    <text evidence="1">Belongs to the 'GDXG' lipolytic enzyme family.</text>
</comment>
<protein>
    <submittedName>
        <fullName evidence="4">Acetyl esterase/lipase</fullName>
    </submittedName>
</protein>
<dbReference type="RefSeq" id="WP_115457174.1">
    <property type="nucleotide sequence ID" value="NZ_QRAP01000001.1"/>
</dbReference>
<proteinExistence type="inferred from homology"/>
<evidence type="ECO:0000313" key="5">
    <source>
        <dbReference type="Proteomes" id="UP000254848"/>
    </source>
</evidence>
<dbReference type="InterPro" id="IPR050300">
    <property type="entry name" value="GDXG_lipolytic_enzyme"/>
</dbReference>
<dbReference type="InterPro" id="IPR029058">
    <property type="entry name" value="AB_hydrolase_fold"/>
</dbReference>
<comment type="caution">
    <text evidence="4">The sequence shown here is derived from an EMBL/GenBank/DDBJ whole genome shotgun (WGS) entry which is preliminary data.</text>
</comment>
<dbReference type="EMBL" id="QRAP01000001">
    <property type="protein sequence ID" value="RDK97464.1"/>
    <property type="molecule type" value="Genomic_DNA"/>
</dbReference>